<evidence type="ECO:0000313" key="2">
    <source>
        <dbReference type="EMBL" id="KER28221.1"/>
    </source>
</evidence>
<evidence type="ECO:0000256" key="1">
    <source>
        <dbReference type="SAM" id="MobiDB-lite"/>
    </source>
</evidence>
<evidence type="ECO:0000313" key="3">
    <source>
        <dbReference type="Proteomes" id="UP000054324"/>
    </source>
</evidence>
<dbReference type="EMBL" id="KL596704">
    <property type="protein sequence ID" value="KER28221.1"/>
    <property type="molecule type" value="Genomic_DNA"/>
</dbReference>
<organism evidence="2 3">
    <name type="scientific">Opisthorchis viverrini</name>
    <name type="common">Southeast Asian liver fluke</name>
    <dbReference type="NCBI Taxonomy" id="6198"/>
    <lineage>
        <taxon>Eukaryota</taxon>
        <taxon>Metazoa</taxon>
        <taxon>Spiralia</taxon>
        <taxon>Lophotrochozoa</taxon>
        <taxon>Platyhelminthes</taxon>
        <taxon>Trematoda</taxon>
        <taxon>Digenea</taxon>
        <taxon>Opisthorchiida</taxon>
        <taxon>Opisthorchiata</taxon>
        <taxon>Opisthorchiidae</taxon>
        <taxon>Opisthorchis</taxon>
    </lineage>
</organism>
<reference evidence="2 3" key="1">
    <citation type="submission" date="2013-11" db="EMBL/GenBank/DDBJ databases">
        <title>Opisthorchis viverrini - life in the bile duct.</title>
        <authorList>
            <person name="Young N.D."/>
            <person name="Nagarajan N."/>
            <person name="Lin S.J."/>
            <person name="Korhonen P.K."/>
            <person name="Jex A.R."/>
            <person name="Hall R.S."/>
            <person name="Safavi-Hemami H."/>
            <person name="Kaewkong W."/>
            <person name="Bertrand D."/>
            <person name="Gao S."/>
            <person name="Seet Q."/>
            <person name="Wongkham S."/>
            <person name="Teh B.T."/>
            <person name="Wongkham C."/>
            <person name="Intapan P.M."/>
            <person name="Maleewong W."/>
            <person name="Yang X."/>
            <person name="Hu M."/>
            <person name="Wang Z."/>
            <person name="Hofmann A."/>
            <person name="Sternberg P.W."/>
            <person name="Tan P."/>
            <person name="Wang J."/>
            <person name="Gasser R.B."/>
        </authorList>
    </citation>
    <scope>NUCLEOTIDE SEQUENCE [LARGE SCALE GENOMIC DNA]</scope>
</reference>
<name>A0A074ZMD4_OPIVI</name>
<dbReference type="GeneID" id="20319079"/>
<protein>
    <submittedName>
        <fullName evidence="2">Uncharacterized protein</fullName>
    </submittedName>
</protein>
<sequence length="107" mass="11615">MFNPGAPDFQGISQPVVKVPNPPHSAKINLNTVFPKPSLSGRTSSPPTQPAHLNVNNLFCLSHLRGFAMQSIHKFNTPFGKTGFQGPKITAISQFRVRKTTCVSGLM</sequence>
<dbReference type="AlphaFoldDB" id="A0A074ZMD4"/>
<dbReference type="CTD" id="20319079"/>
<gene>
    <name evidence="2" type="ORF">T265_04897</name>
</gene>
<dbReference type="KEGG" id="ovi:T265_04897"/>
<dbReference type="RefSeq" id="XP_009168021.1">
    <property type="nucleotide sequence ID" value="XM_009169757.1"/>
</dbReference>
<dbReference type="Proteomes" id="UP000054324">
    <property type="component" value="Unassembled WGS sequence"/>
</dbReference>
<accession>A0A074ZMD4</accession>
<feature type="region of interest" description="Disordered" evidence="1">
    <location>
        <begin position="1"/>
        <end position="21"/>
    </location>
</feature>
<proteinExistence type="predicted"/>
<keyword evidence="3" id="KW-1185">Reference proteome</keyword>